<dbReference type="InParanoid" id="A0A7J6IM74"/>
<evidence type="ECO:0000313" key="1">
    <source>
        <dbReference type="EMBL" id="KAF4477823.1"/>
    </source>
</evidence>
<proteinExistence type="predicted"/>
<reference evidence="1 2" key="1">
    <citation type="submission" date="2012-08" db="EMBL/GenBank/DDBJ databases">
        <authorList>
            <person name="Gan P.H.P."/>
            <person name="Ikeda K."/>
            <person name="Irieda H."/>
            <person name="Narusaka M."/>
            <person name="O'Connell R.J."/>
            <person name="Narusaka Y."/>
            <person name="Takano Y."/>
            <person name="Kubo Y."/>
            <person name="Shirasu K."/>
        </authorList>
    </citation>
    <scope>NUCLEOTIDE SEQUENCE [LARGE SCALE GENOMIC DNA]</scope>
    <source>
        <strain evidence="1 2">Nara gc5</strain>
    </source>
</reference>
<reference evidence="1 2" key="2">
    <citation type="submission" date="2020-04" db="EMBL/GenBank/DDBJ databases">
        <title>Genome sequencing and assembly of multiple isolates from the Colletotrichum gloeosporioides species complex.</title>
        <authorList>
            <person name="Gan P."/>
            <person name="Shirasu K."/>
        </authorList>
    </citation>
    <scope>NUCLEOTIDE SEQUENCE [LARGE SCALE GENOMIC DNA]</scope>
    <source>
        <strain evidence="1 2">Nara gc5</strain>
    </source>
</reference>
<dbReference type="AlphaFoldDB" id="A0A7J6IM74"/>
<name>A0A7J6IM74_COLFN</name>
<sequence length="77" mass="8445">MIEYIKQTLNKLINMKPTVILTNLIAVTAALRIPSQHSTQSIVVLDTEDIEVACSIFCIGLTKCCPSGFCVALWESC</sequence>
<dbReference type="Proteomes" id="UP000011096">
    <property type="component" value="Unassembled WGS sequence"/>
</dbReference>
<accession>A0A7J6IM74</accession>
<comment type="caution">
    <text evidence="1">The sequence shown here is derived from an EMBL/GenBank/DDBJ whole genome shotgun (WGS) entry which is preliminary data.</text>
</comment>
<keyword evidence="2" id="KW-1185">Reference proteome</keyword>
<gene>
    <name evidence="1" type="ORF">CGGC5_v013612</name>
</gene>
<dbReference type="RefSeq" id="XP_031884999.1">
    <property type="nucleotide sequence ID" value="XM_032036380.1"/>
</dbReference>
<evidence type="ECO:0000313" key="2">
    <source>
        <dbReference type="Proteomes" id="UP000011096"/>
    </source>
</evidence>
<dbReference type="OrthoDB" id="10457590at2759"/>
<organism evidence="1 2">
    <name type="scientific">Colletotrichum fructicola (strain Nara gc5)</name>
    <name type="common">Anthracnose fungus</name>
    <name type="synonym">Colletotrichum gloeosporioides (strain Nara gc5)</name>
    <dbReference type="NCBI Taxonomy" id="1213859"/>
    <lineage>
        <taxon>Eukaryota</taxon>
        <taxon>Fungi</taxon>
        <taxon>Dikarya</taxon>
        <taxon>Ascomycota</taxon>
        <taxon>Pezizomycotina</taxon>
        <taxon>Sordariomycetes</taxon>
        <taxon>Hypocreomycetidae</taxon>
        <taxon>Glomerellales</taxon>
        <taxon>Glomerellaceae</taxon>
        <taxon>Colletotrichum</taxon>
        <taxon>Colletotrichum gloeosporioides species complex</taxon>
    </lineage>
</organism>
<dbReference type="EMBL" id="ANPB02000008">
    <property type="protein sequence ID" value="KAF4477823.1"/>
    <property type="molecule type" value="Genomic_DNA"/>
</dbReference>
<dbReference type="GeneID" id="43620376"/>
<protein>
    <submittedName>
        <fullName evidence="1">Uncharacterized protein</fullName>
    </submittedName>
</protein>